<dbReference type="SUPFAM" id="SSF52058">
    <property type="entry name" value="L domain-like"/>
    <property type="match status" value="1"/>
</dbReference>
<dbReference type="EMBL" id="JARPOI010000006">
    <property type="protein sequence ID" value="KAJ9178369.1"/>
    <property type="molecule type" value="Genomic_DNA"/>
</dbReference>
<dbReference type="Gene3D" id="3.80.10.10">
    <property type="entry name" value="Ribonuclease Inhibitor"/>
    <property type="match status" value="2"/>
</dbReference>
<name>A0ABQ9MDH6_HEVBR</name>
<dbReference type="Gene3D" id="1.10.8.430">
    <property type="entry name" value="Helical domain of apoptotic protease-activating factors"/>
    <property type="match status" value="1"/>
</dbReference>
<dbReference type="InterPro" id="IPR027417">
    <property type="entry name" value="P-loop_NTPase"/>
</dbReference>
<dbReference type="InterPro" id="IPR045344">
    <property type="entry name" value="C-JID"/>
</dbReference>
<dbReference type="InterPro" id="IPR032675">
    <property type="entry name" value="LRR_dom_sf"/>
</dbReference>
<keyword evidence="4" id="KW-0378">Hydrolase</keyword>
<dbReference type="EC" id="3.2.2.6" evidence="1"/>
<dbReference type="InterPro" id="IPR000157">
    <property type="entry name" value="TIR_dom"/>
</dbReference>
<evidence type="ECO:0000256" key="4">
    <source>
        <dbReference type="ARBA" id="ARBA00022801"/>
    </source>
</evidence>
<evidence type="ECO:0000256" key="5">
    <source>
        <dbReference type="ARBA" id="ARBA00022821"/>
    </source>
</evidence>
<evidence type="ECO:0000313" key="9">
    <source>
        <dbReference type="EMBL" id="KAJ9178369.1"/>
    </source>
</evidence>
<dbReference type="Pfam" id="PF07725">
    <property type="entry name" value="LRR_3"/>
    <property type="match status" value="1"/>
</dbReference>
<dbReference type="Pfam" id="PF00931">
    <property type="entry name" value="NB-ARC"/>
    <property type="match status" value="1"/>
</dbReference>
<evidence type="ECO:0000259" key="8">
    <source>
        <dbReference type="PROSITE" id="PS50104"/>
    </source>
</evidence>
<comment type="catalytic activity">
    <reaction evidence="7">
        <text>NAD(+) + H2O = ADP-D-ribose + nicotinamide + H(+)</text>
        <dbReference type="Rhea" id="RHEA:16301"/>
        <dbReference type="ChEBI" id="CHEBI:15377"/>
        <dbReference type="ChEBI" id="CHEBI:15378"/>
        <dbReference type="ChEBI" id="CHEBI:17154"/>
        <dbReference type="ChEBI" id="CHEBI:57540"/>
        <dbReference type="ChEBI" id="CHEBI:57967"/>
        <dbReference type="EC" id="3.2.2.6"/>
    </reaction>
    <physiologicalReaction direction="left-to-right" evidence="7">
        <dbReference type="Rhea" id="RHEA:16302"/>
    </physiologicalReaction>
</comment>
<dbReference type="Pfam" id="PF01582">
    <property type="entry name" value="TIR"/>
    <property type="match status" value="1"/>
</dbReference>
<dbReference type="InterPro" id="IPR011713">
    <property type="entry name" value="Leu-rich_rpt_3"/>
</dbReference>
<dbReference type="InterPro" id="IPR044974">
    <property type="entry name" value="Disease_R_plants"/>
</dbReference>
<proteinExistence type="predicted"/>
<dbReference type="Pfam" id="PF23286">
    <property type="entry name" value="LRR_13"/>
    <property type="match status" value="1"/>
</dbReference>
<dbReference type="InterPro" id="IPR058546">
    <property type="entry name" value="RPS4B/Roq1-like_LRR"/>
</dbReference>
<dbReference type="Pfam" id="PF20160">
    <property type="entry name" value="C-JID"/>
    <property type="match status" value="1"/>
</dbReference>
<dbReference type="Gene3D" id="3.40.50.300">
    <property type="entry name" value="P-loop containing nucleotide triphosphate hydrolases"/>
    <property type="match status" value="1"/>
</dbReference>
<keyword evidence="6" id="KW-0520">NAD</keyword>
<dbReference type="PRINTS" id="PR00364">
    <property type="entry name" value="DISEASERSIST"/>
</dbReference>
<dbReference type="PANTHER" id="PTHR11017">
    <property type="entry name" value="LEUCINE-RICH REPEAT-CONTAINING PROTEIN"/>
    <property type="match status" value="1"/>
</dbReference>
<dbReference type="SMART" id="SM00255">
    <property type="entry name" value="TIR"/>
    <property type="match status" value="1"/>
</dbReference>
<reference evidence="9" key="1">
    <citation type="journal article" date="2023" name="Plant Biotechnol. J.">
        <title>Chromosome-level wild Hevea brasiliensis genome provides new tools for genomic-assisted breeding and valuable loci to elevate rubber yield.</title>
        <authorList>
            <person name="Cheng H."/>
            <person name="Song X."/>
            <person name="Hu Y."/>
            <person name="Wu T."/>
            <person name="Yang Q."/>
            <person name="An Z."/>
            <person name="Feng S."/>
            <person name="Deng Z."/>
            <person name="Wu W."/>
            <person name="Zeng X."/>
            <person name="Tu M."/>
            <person name="Wang X."/>
            <person name="Huang H."/>
        </authorList>
    </citation>
    <scope>NUCLEOTIDE SEQUENCE</scope>
    <source>
        <strain evidence="9">MT/VB/25A 57/8</strain>
    </source>
</reference>
<sequence length="1145" mass="130636">MASCSSSSSSSINPQCKNYDAFISFRGADTREGFVSHLYEALNRKQICTFKDENLDRGEEISPALLKTIENSLVSIVIFSEDYAFSPWCLDELVKILECQETKGQIVLPVFYQVDPTDVQELTGRFGDALAQHKEKFKEKVESWSRALTGTANISGWNSKNIKPESKLIEEIVNDVGKKLNHMFPSVYDEDGFVGIGSRVKKVESFLCLGSEDVRMVGIWGMPGIGKTTIADKVFNRIASKFEGQCFIANVREELEKRSPFQLRSEIHDKILGGENFYVSTPDTLHPFIKRSLQNRRVVIVLDNVDDYLHLTDLVGGRNLYGPGSRIIVTSRDKQVLKIADYIYEVEILMFHESLQLFSLHAFKQTHPTDGFMEQLSEKVVSHTHGLPLALKVLGCSLYGKDVTEWESELKKLESTPNKKILGILRRSYDGLDDNEKSIFLDIACFFKGEEKERVKNILDCCGFYAESGIRSLLDKSLVTIFMERLQMHDLLQQMGKDIVCEEKEPRKRSRLWNAKDIREVLAINKGARRVETILLDLSKIENMELCPSAFEKLNNLRLLKFFNPCPEEIKLHLPKGLKYLPNELRFLYWDQYPLKSLPSKFCPENLVELHMQSSQLKQLWKKDAPDLEKLKFMDLSYSEQLIKIPDLSKFPELEVTFLRGCTSLIEVSSSTKYDSKITNLDLRDRRKRCHFPSCIYLTNLVSLSFNGCSKLARLPSSLGELRCLEYLYLDGCKKLASLPNSICNLKSLKCLNIEYCVNLHGLPENLGDLESLKNLIATRSGIRKLPSSINQLKELNYLDCDGCERLNLILRPFTGLAISVLFLEGCGISEIPSNLGSLGSLTNVNLSKNNFRSIPASIKQCSKLTKLVLRDCKSLQFLPELPSSLKWLEAQNCTSLRFISSSFILRYMTSFWDLDLSKCINLDQRACSLLMFCPLLKLQCMRLPEEQYLDEKVVAMIELCWKDELCIPRSEVPEWMMYKNDNGSSLSFSLTAPHATNFIKIAFCALVAPKANHSCNFSRILCECHFIAESGDILIYCCDSTLVNINDISLWNSTITSDSKKFRKASFQFYAKTDDDDDASYISEVILKCGIHLIFDHNSEDDNNDDDDVLFQGLKERQQLEDSETIWSSYLEDYMNFCMIQCPE</sequence>
<dbReference type="PROSITE" id="PS50104">
    <property type="entry name" value="TIR"/>
    <property type="match status" value="1"/>
</dbReference>
<evidence type="ECO:0000256" key="6">
    <source>
        <dbReference type="ARBA" id="ARBA00023027"/>
    </source>
</evidence>
<evidence type="ECO:0000256" key="3">
    <source>
        <dbReference type="ARBA" id="ARBA00022737"/>
    </source>
</evidence>
<evidence type="ECO:0000256" key="7">
    <source>
        <dbReference type="ARBA" id="ARBA00047304"/>
    </source>
</evidence>
<keyword evidence="2" id="KW-0433">Leucine-rich repeat</keyword>
<keyword evidence="5" id="KW-0611">Plant defense</keyword>
<organism evidence="9 10">
    <name type="scientific">Hevea brasiliensis</name>
    <name type="common">Para rubber tree</name>
    <name type="synonym">Siphonia brasiliensis</name>
    <dbReference type="NCBI Taxonomy" id="3981"/>
    <lineage>
        <taxon>Eukaryota</taxon>
        <taxon>Viridiplantae</taxon>
        <taxon>Streptophyta</taxon>
        <taxon>Embryophyta</taxon>
        <taxon>Tracheophyta</taxon>
        <taxon>Spermatophyta</taxon>
        <taxon>Magnoliopsida</taxon>
        <taxon>eudicotyledons</taxon>
        <taxon>Gunneridae</taxon>
        <taxon>Pentapetalae</taxon>
        <taxon>rosids</taxon>
        <taxon>fabids</taxon>
        <taxon>Malpighiales</taxon>
        <taxon>Euphorbiaceae</taxon>
        <taxon>Crotonoideae</taxon>
        <taxon>Micrandreae</taxon>
        <taxon>Hevea</taxon>
    </lineage>
</organism>
<keyword evidence="3" id="KW-0677">Repeat</keyword>
<keyword evidence="10" id="KW-1185">Reference proteome</keyword>
<dbReference type="Proteomes" id="UP001174677">
    <property type="component" value="Chromosome 6"/>
</dbReference>
<accession>A0ABQ9MDH6</accession>
<dbReference type="InterPro" id="IPR042197">
    <property type="entry name" value="Apaf_helical"/>
</dbReference>
<dbReference type="InterPro" id="IPR035897">
    <property type="entry name" value="Toll_tir_struct_dom_sf"/>
</dbReference>
<dbReference type="Pfam" id="PF23282">
    <property type="entry name" value="WHD_ROQ1"/>
    <property type="match status" value="1"/>
</dbReference>
<dbReference type="PANTHER" id="PTHR11017:SF357">
    <property type="entry name" value="ADP-RIBOSYL CYCLASE_CYCLIC ADP-RIBOSE HYDROLASE"/>
    <property type="match status" value="1"/>
</dbReference>
<evidence type="ECO:0000256" key="2">
    <source>
        <dbReference type="ARBA" id="ARBA00022614"/>
    </source>
</evidence>
<dbReference type="SUPFAM" id="SSF52200">
    <property type="entry name" value="Toll/Interleukin receptor TIR domain"/>
    <property type="match status" value="1"/>
</dbReference>
<feature type="domain" description="TIR" evidence="8">
    <location>
        <begin position="17"/>
        <end position="180"/>
    </location>
</feature>
<gene>
    <name evidence="9" type="ORF">P3X46_010257</name>
</gene>
<dbReference type="InterPro" id="IPR002182">
    <property type="entry name" value="NB-ARC"/>
</dbReference>
<comment type="caution">
    <text evidence="9">The sequence shown here is derived from an EMBL/GenBank/DDBJ whole genome shotgun (WGS) entry which is preliminary data.</text>
</comment>
<protein>
    <recommendedName>
        <fullName evidence="1">ADP-ribosyl cyclase/cyclic ADP-ribose hydrolase</fullName>
        <ecNumber evidence="1">3.2.2.6</ecNumber>
    </recommendedName>
</protein>
<dbReference type="SUPFAM" id="SSF52540">
    <property type="entry name" value="P-loop containing nucleoside triphosphate hydrolases"/>
    <property type="match status" value="1"/>
</dbReference>
<dbReference type="InterPro" id="IPR058192">
    <property type="entry name" value="WHD_ROQ1-like"/>
</dbReference>
<dbReference type="Gene3D" id="3.40.50.10140">
    <property type="entry name" value="Toll/interleukin-1 receptor homology (TIR) domain"/>
    <property type="match status" value="1"/>
</dbReference>
<evidence type="ECO:0000256" key="1">
    <source>
        <dbReference type="ARBA" id="ARBA00011982"/>
    </source>
</evidence>
<evidence type="ECO:0000313" key="10">
    <source>
        <dbReference type="Proteomes" id="UP001174677"/>
    </source>
</evidence>